<dbReference type="EMBL" id="JAUUTY010000007">
    <property type="protein sequence ID" value="KAK1610409.1"/>
    <property type="molecule type" value="Genomic_DNA"/>
</dbReference>
<sequence length="129" mass="14208">MVAAVVRDGLPLQDRLTRAASIDLGTVTLLIASVSLHDGEDRCSIDSPTVPPFSSRMAYRMLLPAQPRDGSSCTTWASKLPIKVKISAYLANIDRLSTHHFRKEITKQTCTHDTSIIPLDMSFKILLSL</sequence>
<proteinExistence type="predicted"/>
<evidence type="ECO:0000313" key="1">
    <source>
        <dbReference type="EMBL" id="KAK1610409.1"/>
    </source>
</evidence>
<organism evidence="1 2">
    <name type="scientific">Lolium multiflorum</name>
    <name type="common">Italian ryegrass</name>
    <name type="synonym">Lolium perenne subsp. multiflorum</name>
    <dbReference type="NCBI Taxonomy" id="4521"/>
    <lineage>
        <taxon>Eukaryota</taxon>
        <taxon>Viridiplantae</taxon>
        <taxon>Streptophyta</taxon>
        <taxon>Embryophyta</taxon>
        <taxon>Tracheophyta</taxon>
        <taxon>Spermatophyta</taxon>
        <taxon>Magnoliopsida</taxon>
        <taxon>Liliopsida</taxon>
        <taxon>Poales</taxon>
        <taxon>Poaceae</taxon>
        <taxon>BOP clade</taxon>
        <taxon>Pooideae</taxon>
        <taxon>Poodae</taxon>
        <taxon>Poeae</taxon>
        <taxon>Poeae Chloroplast Group 2 (Poeae type)</taxon>
        <taxon>Loliodinae</taxon>
        <taxon>Loliinae</taxon>
        <taxon>Lolium</taxon>
    </lineage>
</organism>
<dbReference type="AlphaFoldDB" id="A0AAD8QZW5"/>
<gene>
    <name evidence="1" type="ORF">QYE76_034082</name>
</gene>
<dbReference type="Proteomes" id="UP001231189">
    <property type="component" value="Unassembled WGS sequence"/>
</dbReference>
<comment type="caution">
    <text evidence="1">The sequence shown here is derived from an EMBL/GenBank/DDBJ whole genome shotgun (WGS) entry which is preliminary data.</text>
</comment>
<reference evidence="1" key="1">
    <citation type="submission" date="2023-07" db="EMBL/GenBank/DDBJ databases">
        <title>A chromosome-level genome assembly of Lolium multiflorum.</title>
        <authorList>
            <person name="Chen Y."/>
            <person name="Copetti D."/>
            <person name="Kolliker R."/>
            <person name="Studer B."/>
        </authorList>
    </citation>
    <scope>NUCLEOTIDE SEQUENCE</scope>
    <source>
        <strain evidence="1">02402/16</strain>
        <tissue evidence="1">Leaf</tissue>
    </source>
</reference>
<protein>
    <submittedName>
        <fullName evidence="1">Uncharacterized protein</fullName>
    </submittedName>
</protein>
<keyword evidence="2" id="KW-1185">Reference proteome</keyword>
<evidence type="ECO:0000313" key="2">
    <source>
        <dbReference type="Proteomes" id="UP001231189"/>
    </source>
</evidence>
<name>A0AAD8QZW5_LOLMU</name>
<accession>A0AAD8QZW5</accession>